<feature type="binding site" evidence="10">
    <location>
        <position position="107"/>
    </location>
    <ligand>
        <name>Mg(2+)</name>
        <dbReference type="ChEBI" id="CHEBI:18420"/>
    </ligand>
</feature>
<comment type="caution">
    <text evidence="13">The sequence shown here is derived from an EMBL/GenBank/DDBJ whole genome shotgun (WGS) entry which is preliminary data.</text>
</comment>
<evidence type="ECO:0000256" key="6">
    <source>
        <dbReference type="ARBA" id="ARBA00022977"/>
    </source>
</evidence>
<dbReference type="Gene3D" id="3.20.20.70">
    <property type="entry name" value="Aldolase class I"/>
    <property type="match status" value="1"/>
</dbReference>
<evidence type="ECO:0000256" key="7">
    <source>
        <dbReference type="ARBA" id="ARBA00047334"/>
    </source>
</evidence>
<comment type="function">
    <text evidence="1 10">Condenses 4-methyl-5-(beta-hydroxyethyl)thiazole monophosphate (THZ-P) and 2-methyl-4-amino-5-hydroxymethyl pyrimidine pyrophosphate (HMP-PP) to form thiamine monophosphate (TMP).</text>
</comment>
<feature type="binding site" evidence="10">
    <location>
        <position position="149"/>
    </location>
    <ligand>
        <name>4-amino-2-methyl-5-(diphosphooxymethyl)pyrimidine</name>
        <dbReference type="ChEBI" id="CHEBI:57841"/>
    </ligand>
</feature>
<sequence>MRVCNTASNNDGGRDANRGPDGRAASARLLDPRALTCYFVTGRIPDLDWEEECAEITRIAARAAAGGAGVIQVRSKPITVRQLTELSIKVASAVADANPNAVVLIDDRVDVAAALMAEHNIHGVHIGQDDLDPRLARAVLGDEAIIGLTTGTLELVEGANDYADVIDYVGAGPFRPTPTKNSGREPLGLAGYPALVAASAVPVVAIGDVRAEDAAELAATGVAGLAIVRGIMQAEDPKAYAESVVSQFSGANER</sequence>
<comment type="similarity">
    <text evidence="10">Belongs to the thiamine-phosphate synthase family.</text>
</comment>
<protein>
    <recommendedName>
        <fullName evidence="10">Thiamine-phosphate synthase</fullName>
        <shortName evidence="10">TP synthase</shortName>
        <shortName evidence="10">TPS</shortName>
        <ecNumber evidence="10">2.5.1.3</ecNumber>
    </recommendedName>
    <alternativeName>
        <fullName evidence="10">Thiamine-phosphate pyrophosphorylase</fullName>
        <shortName evidence="10">TMP pyrophosphorylase</shortName>
        <shortName evidence="10">TMP-PPase</shortName>
    </alternativeName>
</protein>
<dbReference type="InterPro" id="IPR034291">
    <property type="entry name" value="TMP_synthase"/>
</dbReference>
<dbReference type="PANTHER" id="PTHR20857:SF15">
    <property type="entry name" value="THIAMINE-PHOSPHATE SYNTHASE"/>
    <property type="match status" value="1"/>
</dbReference>
<dbReference type="EMBL" id="DWUR01000041">
    <property type="protein sequence ID" value="HJD49009.1"/>
    <property type="molecule type" value="Genomic_DNA"/>
</dbReference>
<feature type="compositionally biased region" description="Polar residues" evidence="11">
    <location>
        <begin position="1"/>
        <end position="11"/>
    </location>
</feature>
<evidence type="ECO:0000313" key="14">
    <source>
        <dbReference type="Proteomes" id="UP000823907"/>
    </source>
</evidence>
<dbReference type="NCBIfam" id="NF000740">
    <property type="entry name" value="PRK00043.3-4"/>
    <property type="match status" value="1"/>
</dbReference>
<dbReference type="GO" id="GO:0005737">
    <property type="term" value="C:cytoplasm"/>
    <property type="evidence" value="ECO:0007669"/>
    <property type="project" value="TreeGrafter"/>
</dbReference>
<evidence type="ECO:0000256" key="2">
    <source>
        <dbReference type="ARBA" id="ARBA00005165"/>
    </source>
</evidence>
<dbReference type="Pfam" id="PF02581">
    <property type="entry name" value="TMP-TENI"/>
    <property type="match status" value="1"/>
</dbReference>
<keyword evidence="6 10" id="KW-0784">Thiamine biosynthesis</keyword>
<feature type="region of interest" description="Disordered" evidence="11">
    <location>
        <begin position="1"/>
        <end position="23"/>
    </location>
</feature>
<comment type="pathway">
    <text evidence="2 10">Cofactor biosynthesis; thiamine diphosphate biosynthesis; thiamine phosphate from 4-amino-2-methyl-5-diphosphomethylpyrimidine and 4-methyl-5-(2-phosphoethyl)-thiazole: step 1/1.</text>
</comment>
<comment type="catalytic activity">
    <reaction evidence="7 10">
        <text>4-methyl-5-(2-phosphooxyethyl)-thiazole + 4-amino-2-methyl-5-(diphosphooxymethyl)pyrimidine + H(+) = thiamine phosphate + diphosphate</text>
        <dbReference type="Rhea" id="RHEA:22328"/>
        <dbReference type="ChEBI" id="CHEBI:15378"/>
        <dbReference type="ChEBI" id="CHEBI:33019"/>
        <dbReference type="ChEBI" id="CHEBI:37575"/>
        <dbReference type="ChEBI" id="CHEBI:57841"/>
        <dbReference type="ChEBI" id="CHEBI:58296"/>
        <dbReference type="EC" id="2.5.1.3"/>
    </reaction>
</comment>
<dbReference type="GO" id="GO:0004789">
    <property type="term" value="F:thiamine-phosphate diphosphorylase activity"/>
    <property type="evidence" value="ECO:0007669"/>
    <property type="project" value="UniProtKB-UniRule"/>
</dbReference>
<gene>
    <name evidence="10" type="primary">thiE</name>
    <name evidence="13" type="ORF">H9907_02625</name>
</gene>
<dbReference type="PANTHER" id="PTHR20857">
    <property type="entry name" value="THIAMINE-PHOSPHATE PYROPHOSPHORYLASE"/>
    <property type="match status" value="1"/>
</dbReference>
<accession>A0A9D2UAU5</accession>
<keyword evidence="3 10" id="KW-0808">Transferase</keyword>
<feature type="domain" description="Thiamine phosphate synthase/TenI" evidence="12">
    <location>
        <begin position="37"/>
        <end position="231"/>
    </location>
</feature>
<dbReference type="EC" id="2.5.1.3" evidence="10"/>
<dbReference type="GO" id="GO:0009228">
    <property type="term" value="P:thiamine biosynthetic process"/>
    <property type="evidence" value="ECO:0007669"/>
    <property type="project" value="UniProtKB-KW"/>
</dbReference>
<comment type="caution">
    <text evidence="10">Lacks conserved residue(s) required for the propagation of feature annotation.</text>
</comment>
<comment type="catalytic activity">
    <reaction evidence="9 10">
        <text>2-[(2R,5Z)-2-carboxy-4-methylthiazol-5(2H)-ylidene]ethyl phosphate + 4-amino-2-methyl-5-(diphosphooxymethyl)pyrimidine + 2 H(+) = thiamine phosphate + CO2 + diphosphate</text>
        <dbReference type="Rhea" id="RHEA:47844"/>
        <dbReference type="ChEBI" id="CHEBI:15378"/>
        <dbReference type="ChEBI" id="CHEBI:16526"/>
        <dbReference type="ChEBI" id="CHEBI:33019"/>
        <dbReference type="ChEBI" id="CHEBI:37575"/>
        <dbReference type="ChEBI" id="CHEBI:57841"/>
        <dbReference type="ChEBI" id="CHEBI:62899"/>
        <dbReference type="EC" id="2.5.1.3"/>
    </reaction>
</comment>
<evidence type="ECO:0000256" key="5">
    <source>
        <dbReference type="ARBA" id="ARBA00022842"/>
    </source>
</evidence>
<name>A0A9D2UAU5_9CORY</name>
<feature type="binding site" evidence="10">
    <location>
        <position position="180"/>
    </location>
    <ligand>
        <name>4-amino-2-methyl-5-(diphosphooxymethyl)pyrimidine</name>
        <dbReference type="ChEBI" id="CHEBI:57841"/>
    </ligand>
</feature>
<dbReference type="HAMAP" id="MF_00097">
    <property type="entry name" value="TMP_synthase"/>
    <property type="match status" value="1"/>
</dbReference>
<dbReference type="GO" id="GO:0009229">
    <property type="term" value="P:thiamine diphosphate biosynthetic process"/>
    <property type="evidence" value="ECO:0007669"/>
    <property type="project" value="UniProtKB-UniRule"/>
</dbReference>
<dbReference type="InterPro" id="IPR022998">
    <property type="entry name" value="ThiamineP_synth_TenI"/>
</dbReference>
<feature type="binding site" evidence="10">
    <location>
        <begin position="72"/>
        <end position="76"/>
    </location>
    <ligand>
        <name>4-amino-2-methyl-5-(diphosphooxymethyl)pyrimidine</name>
        <dbReference type="ChEBI" id="CHEBI:57841"/>
    </ligand>
</feature>
<reference evidence="13" key="2">
    <citation type="submission" date="2021-04" db="EMBL/GenBank/DDBJ databases">
        <authorList>
            <person name="Gilroy R."/>
        </authorList>
    </citation>
    <scope>NUCLEOTIDE SEQUENCE</scope>
    <source>
        <strain evidence="13">5925</strain>
    </source>
</reference>
<dbReference type="InterPro" id="IPR036206">
    <property type="entry name" value="ThiamineP_synth_sf"/>
</dbReference>
<evidence type="ECO:0000256" key="9">
    <source>
        <dbReference type="ARBA" id="ARBA00047883"/>
    </source>
</evidence>
<comment type="catalytic activity">
    <reaction evidence="8 10">
        <text>2-(2-carboxy-4-methylthiazol-5-yl)ethyl phosphate + 4-amino-2-methyl-5-(diphosphooxymethyl)pyrimidine + 2 H(+) = thiamine phosphate + CO2 + diphosphate</text>
        <dbReference type="Rhea" id="RHEA:47848"/>
        <dbReference type="ChEBI" id="CHEBI:15378"/>
        <dbReference type="ChEBI" id="CHEBI:16526"/>
        <dbReference type="ChEBI" id="CHEBI:33019"/>
        <dbReference type="ChEBI" id="CHEBI:37575"/>
        <dbReference type="ChEBI" id="CHEBI:57841"/>
        <dbReference type="ChEBI" id="CHEBI:62890"/>
        <dbReference type="EC" id="2.5.1.3"/>
    </reaction>
</comment>
<dbReference type="AlphaFoldDB" id="A0A9D2UAU5"/>
<dbReference type="GO" id="GO:0000287">
    <property type="term" value="F:magnesium ion binding"/>
    <property type="evidence" value="ECO:0007669"/>
    <property type="project" value="UniProtKB-UniRule"/>
</dbReference>
<evidence type="ECO:0000256" key="8">
    <source>
        <dbReference type="ARBA" id="ARBA00047851"/>
    </source>
</evidence>
<dbReference type="SUPFAM" id="SSF51391">
    <property type="entry name" value="Thiamin phosphate synthase"/>
    <property type="match status" value="1"/>
</dbReference>
<dbReference type="Proteomes" id="UP000823907">
    <property type="component" value="Unassembled WGS sequence"/>
</dbReference>
<proteinExistence type="inferred from homology"/>
<organism evidence="13 14">
    <name type="scientific">Candidatus Corynebacterium intestinavium</name>
    <dbReference type="NCBI Taxonomy" id="2838531"/>
    <lineage>
        <taxon>Bacteria</taxon>
        <taxon>Bacillati</taxon>
        <taxon>Actinomycetota</taxon>
        <taxon>Actinomycetes</taxon>
        <taxon>Mycobacteriales</taxon>
        <taxon>Corynebacteriaceae</taxon>
        <taxon>Corynebacterium</taxon>
    </lineage>
</organism>
<keyword evidence="4 10" id="KW-0479">Metal-binding</keyword>
<reference evidence="13" key="1">
    <citation type="journal article" date="2021" name="PeerJ">
        <title>Extensive microbial diversity within the chicken gut microbiome revealed by metagenomics and culture.</title>
        <authorList>
            <person name="Gilroy R."/>
            <person name="Ravi A."/>
            <person name="Getino M."/>
            <person name="Pursley I."/>
            <person name="Horton D.L."/>
            <person name="Alikhan N.F."/>
            <person name="Baker D."/>
            <person name="Gharbi K."/>
            <person name="Hall N."/>
            <person name="Watson M."/>
            <person name="Adriaenssens E.M."/>
            <person name="Foster-Nyarko E."/>
            <person name="Jarju S."/>
            <person name="Secka A."/>
            <person name="Antonio M."/>
            <person name="Oren A."/>
            <person name="Chaudhuri R.R."/>
            <person name="La Ragione R."/>
            <person name="Hildebrand F."/>
            <person name="Pallen M.J."/>
        </authorList>
    </citation>
    <scope>NUCLEOTIDE SEQUENCE</scope>
    <source>
        <strain evidence="13">5925</strain>
    </source>
</reference>
<feature type="compositionally biased region" description="Basic and acidic residues" evidence="11">
    <location>
        <begin position="12"/>
        <end position="21"/>
    </location>
</feature>
<evidence type="ECO:0000256" key="10">
    <source>
        <dbReference type="HAMAP-Rule" id="MF_00097"/>
    </source>
</evidence>
<feature type="binding site" evidence="10">
    <location>
        <position position="130"/>
    </location>
    <ligand>
        <name>Mg(2+)</name>
        <dbReference type="ChEBI" id="CHEBI:18420"/>
    </ligand>
</feature>
<keyword evidence="5 10" id="KW-0460">Magnesium</keyword>
<dbReference type="CDD" id="cd00564">
    <property type="entry name" value="TMP_TenI"/>
    <property type="match status" value="1"/>
</dbReference>
<comment type="cofactor">
    <cofactor evidence="10">
        <name>Mg(2+)</name>
        <dbReference type="ChEBI" id="CHEBI:18420"/>
    </cofactor>
    <text evidence="10">Binds 1 Mg(2+) ion per subunit.</text>
</comment>
<evidence type="ECO:0000256" key="1">
    <source>
        <dbReference type="ARBA" id="ARBA00003814"/>
    </source>
</evidence>
<evidence type="ECO:0000256" key="11">
    <source>
        <dbReference type="SAM" id="MobiDB-lite"/>
    </source>
</evidence>
<evidence type="ECO:0000256" key="3">
    <source>
        <dbReference type="ARBA" id="ARBA00022679"/>
    </source>
</evidence>
<feature type="binding site" evidence="10">
    <location>
        <begin position="177"/>
        <end position="179"/>
    </location>
    <ligand>
        <name>2-[(2R,5Z)-2-carboxy-4-methylthiazol-5(2H)-ylidene]ethyl phosphate</name>
        <dbReference type="ChEBI" id="CHEBI:62899"/>
    </ligand>
</feature>
<evidence type="ECO:0000313" key="13">
    <source>
        <dbReference type="EMBL" id="HJD49009.1"/>
    </source>
</evidence>
<evidence type="ECO:0000256" key="4">
    <source>
        <dbReference type="ARBA" id="ARBA00022723"/>
    </source>
</evidence>
<dbReference type="InterPro" id="IPR013785">
    <property type="entry name" value="Aldolase_TIM"/>
</dbReference>
<evidence type="ECO:0000259" key="12">
    <source>
        <dbReference type="Pfam" id="PF02581"/>
    </source>
</evidence>
<feature type="binding site" evidence="10">
    <location>
        <position position="106"/>
    </location>
    <ligand>
        <name>4-amino-2-methyl-5-(diphosphooxymethyl)pyrimidine</name>
        <dbReference type="ChEBI" id="CHEBI:57841"/>
    </ligand>
</feature>